<protein>
    <recommendedName>
        <fullName evidence="8">NAD(P)(+)--arginine ADP-ribosyltransferase</fullName>
        <ecNumber evidence="8">2.4.2.31</ecNumber>
    </recommendedName>
    <alternativeName>
        <fullName evidence="8">Mono(ADP-ribosyl)transferase</fullName>
    </alternativeName>
</protein>
<dbReference type="GO" id="GO:0016779">
    <property type="term" value="F:nucleotidyltransferase activity"/>
    <property type="evidence" value="ECO:0007669"/>
    <property type="project" value="UniProtKB-KW"/>
</dbReference>
<feature type="domain" description="EF-hand" evidence="10">
    <location>
        <begin position="8"/>
        <end position="43"/>
    </location>
</feature>
<feature type="domain" description="EF-hand" evidence="10">
    <location>
        <begin position="44"/>
        <end position="79"/>
    </location>
</feature>
<feature type="region of interest" description="Disordered" evidence="9">
    <location>
        <begin position="516"/>
        <end position="544"/>
    </location>
</feature>
<dbReference type="SMART" id="SM00054">
    <property type="entry name" value="EFh"/>
    <property type="match status" value="2"/>
</dbReference>
<evidence type="ECO:0000256" key="5">
    <source>
        <dbReference type="ARBA" id="ARBA00022737"/>
    </source>
</evidence>
<dbReference type="PROSITE" id="PS51996">
    <property type="entry name" value="TR_MART"/>
    <property type="match status" value="1"/>
</dbReference>
<dbReference type="Proteomes" id="UP000037460">
    <property type="component" value="Unassembled WGS sequence"/>
</dbReference>
<dbReference type="PANTHER" id="PTHR24111">
    <property type="entry name" value="LEUCINE-RICH REPEAT-CONTAINING PROTEIN 34"/>
    <property type="match status" value="1"/>
</dbReference>
<keyword evidence="8" id="KW-0521">NADP</keyword>
<evidence type="ECO:0000256" key="2">
    <source>
        <dbReference type="ARBA" id="ARBA00022676"/>
    </source>
</evidence>
<feature type="compositionally biased region" description="Low complexity" evidence="9">
    <location>
        <begin position="587"/>
        <end position="597"/>
    </location>
</feature>
<dbReference type="AlphaFoldDB" id="A0A0M0K4S5"/>
<dbReference type="SUPFAM" id="SSF47473">
    <property type="entry name" value="EF-hand"/>
    <property type="match status" value="1"/>
</dbReference>
<evidence type="ECO:0000313" key="11">
    <source>
        <dbReference type="EMBL" id="KOO33597.1"/>
    </source>
</evidence>
<dbReference type="InterPro" id="IPR001611">
    <property type="entry name" value="Leu-rich_rpt"/>
</dbReference>
<dbReference type="PANTHER" id="PTHR24111:SF0">
    <property type="entry name" value="LEUCINE-RICH REPEAT-CONTAINING PROTEIN"/>
    <property type="match status" value="1"/>
</dbReference>
<dbReference type="SUPFAM" id="SSF52047">
    <property type="entry name" value="RNI-like"/>
    <property type="match status" value="1"/>
</dbReference>
<gene>
    <name evidence="11" type="ORF">Ctob_014657</name>
</gene>
<keyword evidence="6" id="KW-0106">Calcium</keyword>
<evidence type="ECO:0000256" key="9">
    <source>
        <dbReference type="SAM" id="MobiDB-lite"/>
    </source>
</evidence>
<keyword evidence="3 8" id="KW-0808">Transferase</keyword>
<dbReference type="InterPro" id="IPR052201">
    <property type="entry name" value="LRR-containing_regulator"/>
</dbReference>
<keyword evidence="8" id="KW-0520">NAD</keyword>
<reference evidence="12" key="1">
    <citation type="journal article" date="2015" name="PLoS Genet.">
        <title>Genome Sequence and Transcriptome Analyses of Chrysochromulina tobin: Metabolic Tools for Enhanced Algal Fitness in the Prominent Order Prymnesiales (Haptophyceae).</title>
        <authorList>
            <person name="Hovde B.T."/>
            <person name="Deodato C.R."/>
            <person name="Hunsperger H.M."/>
            <person name="Ryken S.A."/>
            <person name="Yost W."/>
            <person name="Jha R.K."/>
            <person name="Patterson J."/>
            <person name="Monnat R.J. Jr."/>
            <person name="Barlow S.B."/>
            <person name="Starkenburg S.R."/>
            <person name="Cattolico R.A."/>
        </authorList>
    </citation>
    <scope>NUCLEOTIDE SEQUENCE</scope>
    <source>
        <strain evidence="12">CCMP291</strain>
    </source>
</reference>
<dbReference type="GO" id="GO:0005509">
    <property type="term" value="F:calcium ion binding"/>
    <property type="evidence" value="ECO:0007669"/>
    <property type="project" value="InterPro"/>
</dbReference>
<dbReference type="Gene3D" id="1.10.238.10">
    <property type="entry name" value="EF-hand"/>
    <property type="match status" value="1"/>
</dbReference>
<comment type="caution">
    <text evidence="11">The sequence shown here is derived from an EMBL/GenBank/DDBJ whole genome shotgun (WGS) entry which is preliminary data.</text>
</comment>
<dbReference type="Gene3D" id="3.90.176.10">
    <property type="entry name" value="Toxin ADP-ribosyltransferase, Chain A, domain 1"/>
    <property type="match status" value="1"/>
</dbReference>
<evidence type="ECO:0000256" key="3">
    <source>
        <dbReference type="ARBA" id="ARBA00022679"/>
    </source>
</evidence>
<comment type="catalytic activity">
    <reaction evidence="7 8">
        <text>L-arginyl-[protein] + NAD(+) = N(omega)-(ADP-D-ribosyl)-L-arginyl-[protein] + nicotinamide + H(+)</text>
        <dbReference type="Rhea" id="RHEA:19149"/>
        <dbReference type="Rhea" id="RHEA-COMP:10532"/>
        <dbReference type="Rhea" id="RHEA-COMP:15087"/>
        <dbReference type="ChEBI" id="CHEBI:15378"/>
        <dbReference type="ChEBI" id="CHEBI:17154"/>
        <dbReference type="ChEBI" id="CHEBI:29965"/>
        <dbReference type="ChEBI" id="CHEBI:57540"/>
        <dbReference type="ChEBI" id="CHEBI:142554"/>
        <dbReference type="EC" id="2.4.2.31"/>
    </reaction>
</comment>
<evidence type="ECO:0000313" key="12">
    <source>
        <dbReference type="Proteomes" id="UP000037460"/>
    </source>
</evidence>
<dbReference type="Pfam" id="PF13516">
    <property type="entry name" value="LRR_6"/>
    <property type="match status" value="1"/>
</dbReference>
<sequence length="1042" mass="111620">MATADATDDKDIVLEVFQRFDMDGNGTLDSVEIFQALNILGIPTDSAEADVMLKRFDINSNGVLELAEFRELYAELRTSLDARKRPMEAEQWTAAKWLDATGVTSPLASAILGHKTPGDSVAELAEMRRLGSKAGSTELREILRERIIAGVDAIVDQLLPKLHEFAKSEAVTGADLHEKFASAENFKLSYGGLSTFFGGLEAKIGPPDPNVYAAMSAEHTERDDSREPFTTTNYGMTTTSDTEWRFVATPDRKQSKPWPVETRGVEGIARPREPVKVDELLARMAMRNRTLEALGEPPMTLHELFGGRLYTGPMFVKYNAVLRGFGAALASCKGNGYVSTLHAINSCIVKTGKLSQAAKVYRGISGGRLPDEFWTPNEFGVRGGIESAFMSTTLNRQVALMYASQSKGAGIVFEIQQGMVDRGADVSWLSQYPHEKEILFAPLTGLEVLTTRVEGRVLVVVVRLSVNLNAATIEQVISKRRKVVKDMCEQISLRILHAVKTREVWEELRLGLAPPPRKGVARWNAGTSSGSSSKPRAALVSKSRTGLGSLQAAAPLKEREISVSGCTPRAGSTPRAVSAGGAGGTPRAGASPSCTSREASCAGAGRAAAAEASLPELEVLARSPVGGITGVVETFLADKLGSLTSHEPEYYNDNGPLGDAIQEAVALASILDGWPKGLMQLATRQGVSCHDDGRSLLRSTHQSFALVGEQPLHLMEAYGLVAVFWSRASLTSLDLAKRKLSPDVVGALSRGLPARLSWLSLEACDIAKRGNDLVGLVALCHFLSLPHSAMLSLRLASNALLPTACESLAQALKLNTSLTEVDLSHNSLCGLAHGIGKYEASGIELLANALTSNRALTALNVLGNELDKDAARMLAAIAKARRVSLCGIGPTQKHVNFYYKGLKAPDAILIAADLQIRPALTILELPSNEVGPDGAVALAAFIGEHPGLTSVDLSFNNIAGINHSTGKGTYTSAGIRAIAEAVRASTVCAVTSLNLKYNDIKPTDIEMLREAVDERSGSFVRRSKEVLGRKADRRVVEMVLDL</sequence>
<dbReference type="Pfam" id="PF13499">
    <property type="entry name" value="EF-hand_7"/>
    <property type="match status" value="1"/>
</dbReference>
<name>A0A0M0K4S5_9EUKA</name>
<evidence type="ECO:0000256" key="7">
    <source>
        <dbReference type="ARBA" id="ARBA00047597"/>
    </source>
</evidence>
<feature type="region of interest" description="Disordered" evidence="9">
    <location>
        <begin position="564"/>
        <end position="597"/>
    </location>
</feature>
<dbReference type="SMART" id="SM00368">
    <property type="entry name" value="LRR_RI"/>
    <property type="match status" value="5"/>
</dbReference>
<evidence type="ECO:0000259" key="10">
    <source>
        <dbReference type="PROSITE" id="PS50222"/>
    </source>
</evidence>
<dbReference type="Gene3D" id="3.80.10.10">
    <property type="entry name" value="Ribonuclease Inhibitor"/>
    <property type="match status" value="1"/>
</dbReference>
<dbReference type="CDD" id="cd00051">
    <property type="entry name" value="EFh"/>
    <property type="match status" value="1"/>
</dbReference>
<organism evidence="11 12">
    <name type="scientific">Chrysochromulina tobinii</name>
    <dbReference type="NCBI Taxonomy" id="1460289"/>
    <lineage>
        <taxon>Eukaryota</taxon>
        <taxon>Haptista</taxon>
        <taxon>Haptophyta</taxon>
        <taxon>Prymnesiophyceae</taxon>
        <taxon>Prymnesiales</taxon>
        <taxon>Chrysochromulinaceae</taxon>
        <taxon>Chrysochromulina</taxon>
    </lineage>
</organism>
<dbReference type="InterPro" id="IPR011992">
    <property type="entry name" value="EF-hand-dom_pair"/>
</dbReference>
<keyword evidence="5" id="KW-0677">Repeat</keyword>
<dbReference type="InterPro" id="IPR032675">
    <property type="entry name" value="LRR_dom_sf"/>
</dbReference>
<dbReference type="OrthoDB" id="423533at2759"/>
<feature type="compositionally biased region" description="Polar residues" evidence="9">
    <location>
        <begin position="525"/>
        <end position="534"/>
    </location>
</feature>
<dbReference type="InterPro" id="IPR000768">
    <property type="entry name" value="ART"/>
</dbReference>
<evidence type="ECO:0000256" key="8">
    <source>
        <dbReference type="RuleBase" id="RU361228"/>
    </source>
</evidence>
<dbReference type="GO" id="GO:0106274">
    <property type="term" value="F:NAD+-protein-arginine ADP-ribosyltransferase activity"/>
    <property type="evidence" value="ECO:0007669"/>
    <property type="project" value="UniProtKB-EC"/>
</dbReference>
<evidence type="ECO:0000256" key="4">
    <source>
        <dbReference type="ARBA" id="ARBA00022695"/>
    </source>
</evidence>
<dbReference type="PROSITE" id="PS00018">
    <property type="entry name" value="EF_HAND_1"/>
    <property type="match status" value="2"/>
</dbReference>
<dbReference type="EC" id="2.4.2.31" evidence="8"/>
<dbReference type="InterPro" id="IPR018247">
    <property type="entry name" value="EF_Hand_1_Ca_BS"/>
</dbReference>
<keyword evidence="12" id="KW-1185">Reference proteome</keyword>
<dbReference type="PROSITE" id="PS50222">
    <property type="entry name" value="EF_HAND_2"/>
    <property type="match status" value="2"/>
</dbReference>
<accession>A0A0M0K4S5</accession>
<proteinExistence type="inferred from homology"/>
<dbReference type="InterPro" id="IPR002048">
    <property type="entry name" value="EF_hand_dom"/>
</dbReference>
<dbReference type="Pfam" id="PF01129">
    <property type="entry name" value="ART"/>
    <property type="match status" value="1"/>
</dbReference>
<dbReference type="EMBL" id="JWZX01001477">
    <property type="protein sequence ID" value="KOO33597.1"/>
    <property type="molecule type" value="Genomic_DNA"/>
</dbReference>
<keyword evidence="4" id="KW-0548">Nucleotidyltransferase</keyword>
<evidence type="ECO:0000256" key="6">
    <source>
        <dbReference type="ARBA" id="ARBA00022837"/>
    </source>
</evidence>
<dbReference type="SUPFAM" id="SSF56399">
    <property type="entry name" value="ADP-ribosylation"/>
    <property type="match status" value="1"/>
</dbReference>
<comment type="similarity">
    <text evidence="1 8">Belongs to the Arg-specific ADP-ribosyltransferase family.</text>
</comment>
<evidence type="ECO:0000256" key="1">
    <source>
        <dbReference type="ARBA" id="ARBA00009558"/>
    </source>
</evidence>
<keyword evidence="2 8" id="KW-0328">Glycosyltransferase</keyword>